<dbReference type="SMART" id="SM00422">
    <property type="entry name" value="HTH_MERR"/>
    <property type="match status" value="1"/>
</dbReference>
<dbReference type="InterPro" id="IPR047057">
    <property type="entry name" value="MerR_fam"/>
</dbReference>
<sequence>MTIGALGKATGTKAETIRFYEKIGILPSPPRTSGNYRAYGQEHVRRLGFVRRARDLGFPLETVRAMLALADQPDRPCGEVDALVVGQLHEVERKIADLQRLRDELDRLAHQCRGRFRMADCRIIEALSPHGEVQGG</sequence>
<reference evidence="6" key="1">
    <citation type="submission" date="2018-05" db="EMBL/GenBank/DDBJ databases">
        <title>Azospirillum thermophila sp. nov., a novel isolated from hot spring.</title>
        <authorList>
            <person name="Zhao Z."/>
        </authorList>
    </citation>
    <scope>NUCLEOTIDE SEQUENCE [LARGE SCALE GENOMIC DNA]</scope>
    <source>
        <strain evidence="6">CFH 70021</strain>
    </source>
</reference>
<dbReference type="AlphaFoldDB" id="A0A2S2CU91"/>
<organism evidence="5 6">
    <name type="scientific">Azospirillum thermophilum</name>
    <dbReference type="NCBI Taxonomy" id="2202148"/>
    <lineage>
        <taxon>Bacteria</taxon>
        <taxon>Pseudomonadati</taxon>
        <taxon>Pseudomonadota</taxon>
        <taxon>Alphaproteobacteria</taxon>
        <taxon>Rhodospirillales</taxon>
        <taxon>Azospirillaceae</taxon>
        <taxon>Azospirillum</taxon>
    </lineage>
</organism>
<keyword evidence="2" id="KW-0238">DNA-binding</keyword>
<name>A0A2S2CU91_9PROT</name>
<feature type="domain" description="HTH merR-type" evidence="4">
    <location>
        <begin position="1"/>
        <end position="69"/>
    </location>
</feature>
<dbReference type="GO" id="GO:0003677">
    <property type="term" value="F:DNA binding"/>
    <property type="evidence" value="ECO:0007669"/>
    <property type="project" value="UniProtKB-KW"/>
</dbReference>
<proteinExistence type="predicted"/>
<evidence type="ECO:0000256" key="1">
    <source>
        <dbReference type="ARBA" id="ARBA00023015"/>
    </source>
</evidence>
<evidence type="ECO:0000259" key="4">
    <source>
        <dbReference type="PROSITE" id="PS50937"/>
    </source>
</evidence>
<dbReference type="Pfam" id="PF00376">
    <property type="entry name" value="MerR"/>
    <property type="match status" value="1"/>
</dbReference>
<dbReference type="InterPro" id="IPR000551">
    <property type="entry name" value="MerR-type_HTH_dom"/>
</dbReference>
<dbReference type="PANTHER" id="PTHR30204:SF94">
    <property type="entry name" value="HEAVY METAL-DEPENDENT TRANSCRIPTIONAL REGULATOR HI_0293-RELATED"/>
    <property type="match status" value="1"/>
</dbReference>
<dbReference type="OrthoDB" id="9802944at2"/>
<keyword evidence="6" id="KW-1185">Reference proteome</keyword>
<dbReference type="PROSITE" id="PS50937">
    <property type="entry name" value="HTH_MERR_2"/>
    <property type="match status" value="1"/>
</dbReference>
<evidence type="ECO:0000313" key="5">
    <source>
        <dbReference type="EMBL" id="AWK88039.1"/>
    </source>
</evidence>
<dbReference type="SUPFAM" id="SSF46955">
    <property type="entry name" value="Putative DNA-binding domain"/>
    <property type="match status" value="1"/>
</dbReference>
<dbReference type="EMBL" id="CP029353">
    <property type="protein sequence ID" value="AWK88039.1"/>
    <property type="molecule type" value="Genomic_DNA"/>
</dbReference>
<gene>
    <name evidence="5" type="ORF">DEW08_14990</name>
</gene>
<evidence type="ECO:0000256" key="2">
    <source>
        <dbReference type="ARBA" id="ARBA00023125"/>
    </source>
</evidence>
<dbReference type="PRINTS" id="PR00040">
    <property type="entry name" value="HTHMERR"/>
</dbReference>
<keyword evidence="1" id="KW-0805">Transcription regulation</keyword>
<dbReference type="Pfam" id="PF09278">
    <property type="entry name" value="MerR-DNA-bind"/>
    <property type="match status" value="1"/>
</dbReference>
<evidence type="ECO:0000313" key="6">
    <source>
        <dbReference type="Proteomes" id="UP000245629"/>
    </source>
</evidence>
<dbReference type="Gene3D" id="1.10.1660.10">
    <property type="match status" value="1"/>
</dbReference>
<evidence type="ECO:0000256" key="3">
    <source>
        <dbReference type="ARBA" id="ARBA00023163"/>
    </source>
</evidence>
<dbReference type="KEGG" id="azz:DEW08_14990"/>
<dbReference type="InterPro" id="IPR015358">
    <property type="entry name" value="Tscrpt_reg_MerR_DNA-bd"/>
</dbReference>
<protein>
    <submittedName>
        <fullName evidence="5">Transcriptional regulator</fullName>
    </submittedName>
</protein>
<dbReference type="PANTHER" id="PTHR30204">
    <property type="entry name" value="REDOX-CYCLING DRUG-SENSING TRANSCRIPTIONAL ACTIVATOR SOXR"/>
    <property type="match status" value="1"/>
</dbReference>
<dbReference type="CDD" id="cd04785">
    <property type="entry name" value="HTH_CadR-PbrR-like"/>
    <property type="match status" value="1"/>
</dbReference>
<accession>A0A2S2CU91</accession>
<dbReference type="Proteomes" id="UP000245629">
    <property type="component" value="Chromosome 2"/>
</dbReference>
<dbReference type="GO" id="GO:0003700">
    <property type="term" value="F:DNA-binding transcription factor activity"/>
    <property type="evidence" value="ECO:0007669"/>
    <property type="project" value="InterPro"/>
</dbReference>
<dbReference type="InterPro" id="IPR009061">
    <property type="entry name" value="DNA-bd_dom_put_sf"/>
</dbReference>
<keyword evidence="3" id="KW-0804">Transcription</keyword>